<dbReference type="SUPFAM" id="SSF55073">
    <property type="entry name" value="Nucleotide cyclase"/>
    <property type="match status" value="1"/>
</dbReference>
<keyword evidence="4" id="KW-1185">Reference proteome</keyword>
<feature type="domain" description="GGDEF" evidence="2">
    <location>
        <begin position="224"/>
        <end position="341"/>
    </location>
</feature>
<keyword evidence="1" id="KW-0472">Membrane</keyword>
<dbReference type="PROSITE" id="PS50887">
    <property type="entry name" value="GGDEF"/>
    <property type="match status" value="1"/>
</dbReference>
<evidence type="ECO:0000256" key="1">
    <source>
        <dbReference type="SAM" id="Phobius"/>
    </source>
</evidence>
<evidence type="ECO:0000313" key="4">
    <source>
        <dbReference type="Proteomes" id="UP000285768"/>
    </source>
</evidence>
<dbReference type="PANTHER" id="PTHR45138:SF9">
    <property type="entry name" value="DIGUANYLATE CYCLASE DGCM-RELATED"/>
    <property type="match status" value="1"/>
</dbReference>
<dbReference type="SMART" id="SM00267">
    <property type="entry name" value="GGDEF"/>
    <property type="match status" value="1"/>
</dbReference>
<name>A0ABX5QH04_9MICO</name>
<accession>A0ABX5QH04</accession>
<sequence length="341" mass="37919">MEMLYTCLKGVEVGTISRAEDLLAWVRERSTMYSVATAALCAVFTVLLCSDLFLEGGPRLGYPIIVTLMILSAVAALGFLVLGDRFGFWPALVIVTANGVMMVLDFTLLRVPTNTIGSVIQMPVLALYLGIFLRPAAARIIEAGVLIAVLTAAVLGHTGTDVFYGGRNLIKILLFVWLCLEAGIYAQKRFKRETHVDILTGLLNRQGLVDRAYAERARATRAERPTSVAMIDLDRFKQVNDTRGHSAGDHVLRDLAGQWRAQLRESDVIARLGGDEFVLVLPDTDVETGQRVMERLNKHSSHPWSWGLVEWQPDEKLSHVVANADREMYRDKATRREPADR</sequence>
<dbReference type="InterPro" id="IPR043128">
    <property type="entry name" value="Rev_trsase/Diguanyl_cyclase"/>
</dbReference>
<evidence type="ECO:0000313" key="3">
    <source>
        <dbReference type="EMBL" id="QAB18359.1"/>
    </source>
</evidence>
<feature type="transmembrane region" description="Helical" evidence="1">
    <location>
        <begin position="60"/>
        <end position="82"/>
    </location>
</feature>
<feature type="transmembrane region" description="Helical" evidence="1">
    <location>
        <begin position="115"/>
        <end position="133"/>
    </location>
</feature>
<dbReference type="Pfam" id="PF00990">
    <property type="entry name" value="GGDEF"/>
    <property type="match status" value="1"/>
</dbReference>
<reference evidence="3 4" key="1">
    <citation type="submission" date="2019-01" db="EMBL/GenBank/DDBJ databases">
        <title>Leucobacter muris sp. nov. isolated from the nose of a laboratory mouse.</title>
        <authorList>
            <person name="Benga L."/>
            <person name="Sproeer C."/>
            <person name="Schumann P."/>
            <person name="Verbarg S."/>
            <person name="Bunk B."/>
            <person name="Engelhardt E."/>
            <person name="Benten P.M."/>
            <person name="Sager M."/>
        </authorList>
    </citation>
    <scope>NUCLEOTIDE SEQUENCE [LARGE SCALE GENOMIC DNA]</scope>
    <source>
        <strain evidence="3 4">DSM 101948</strain>
    </source>
</reference>
<feature type="transmembrane region" description="Helical" evidence="1">
    <location>
        <begin position="169"/>
        <end position="186"/>
    </location>
</feature>
<dbReference type="InterPro" id="IPR029787">
    <property type="entry name" value="Nucleotide_cyclase"/>
</dbReference>
<feature type="transmembrane region" description="Helical" evidence="1">
    <location>
        <begin position="140"/>
        <end position="157"/>
    </location>
</feature>
<organism evidence="3 4">
    <name type="scientific">Leucobacter muris</name>
    <dbReference type="NCBI Taxonomy" id="1935379"/>
    <lineage>
        <taxon>Bacteria</taxon>
        <taxon>Bacillati</taxon>
        <taxon>Actinomycetota</taxon>
        <taxon>Actinomycetes</taxon>
        <taxon>Micrococcales</taxon>
        <taxon>Microbacteriaceae</taxon>
        <taxon>Leucobacter</taxon>
    </lineage>
</organism>
<dbReference type="NCBIfam" id="TIGR00254">
    <property type="entry name" value="GGDEF"/>
    <property type="match status" value="1"/>
</dbReference>
<dbReference type="Gene3D" id="3.30.70.270">
    <property type="match status" value="1"/>
</dbReference>
<evidence type="ECO:0000259" key="2">
    <source>
        <dbReference type="PROSITE" id="PS50887"/>
    </source>
</evidence>
<dbReference type="CDD" id="cd01949">
    <property type="entry name" value="GGDEF"/>
    <property type="match status" value="1"/>
</dbReference>
<dbReference type="Proteomes" id="UP000285768">
    <property type="component" value="Chromosome"/>
</dbReference>
<feature type="transmembrane region" description="Helical" evidence="1">
    <location>
        <begin position="89"/>
        <end position="109"/>
    </location>
</feature>
<dbReference type="InterPro" id="IPR000160">
    <property type="entry name" value="GGDEF_dom"/>
</dbReference>
<gene>
    <name evidence="3" type="ORF">Leucomu_10910</name>
</gene>
<proteinExistence type="predicted"/>
<protein>
    <submittedName>
        <fullName evidence="3">Diguanylate cyclase</fullName>
    </submittedName>
</protein>
<dbReference type="EMBL" id="CP035037">
    <property type="protein sequence ID" value="QAB18359.1"/>
    <property type="molecule type" value="Genomic_DNA"/>
</dbReference>
<dbReference type="PANTHER" id="PTHR45138">
    <property type="entry name" value="REGULATORY COMPONENTS OF SENSORY TRANSDUCTION SYSTEM"/>
    <property type="match status" value="1"/>
</dbReference>
<keyword evidence="1" id="KW-1133">Transmembrane helix</keyword>
<keyword evidence="1" id="KW-0812">Transmembrane</keyword>
<dbReference type="InterPro" id="IPR050469">
    <property type="entry name" value="Diguanylate_Cyclase"/>
</dbReference>
<feature type="transmembrane region" description="Helical" evidence="1">
    <location>
        <begin position="32"/>
        <end position="54"/>
    </location>
</feature>